<dbReference type="Proteomes" id="UP000054018">
    <property type="component" value="Unassembled WGS sequence"/>
</dbReference>
<dbReference type="HOGENOM" id="CLU_2016168_0_0_1"/>
<accession>A0A0C9YT00</accession>
<evidence type="ECO:0000313" key="2">
    <source>
        <dbReference type="EMBL" id="KIK11008.1"/>
    </source>
</evidence>
<dbReference type="EMBL" id="KN834330">
    <property type="protein sequence ID" value="KIK11008.1"/>
    <property type="molecule type" value="Genomic_DNA"/>
</dbReference>
<proteinExistence type="predicted"/>
<keyword evidence="3" id="KW-1185">Reference proteome</keyword>
<sequence>MVCLSIEVILCRYRKRSTSNVHWYSRYVHRRSVWMDLIVRWNGGGSEHDASGSMTVGNRPAAHQLSWTLFFSCQKTLQDRNPRSPAPGSRRPGPPQTPGTSIPSSRPGLRRLGTVVDISDRRR</sequence>
<organism evidence="2 3">
    <name type="scientific">Pisolithus microcarpus 441</name>
    <dbReference type="NCBI Taxonomy" id="765257"/>
    <lineage>
        <taxon>Eukaryota</taxon>
        <taxon>Fungi</taxon>
        <taxon>Dikarya</taxon>
        <taxon>Basidiomycota</taxon>
        <taxon>Agaricomycotina</taxon>
        <taxon>Agaricomycetes</taxon>
        <taxon>Agaricomycetidae</taxon>
        <taxon>Boletales</taxon>
        <taxon>Sclerodermatineae</taxon>
        <taxon>Pisolithaceae</taxon>
        <taxon>Pisolithus</taxon>
    </lineage>
</organism>
<reference evidence="2 3" key="1">
    <citation type="submission" date="2014-04" db="EMBL/GenBank/DDBJ databases">
        <authorList>
            <consortium name="DOE Joint Genome Institute"/>
            <person name="Kuo A."/>
            <person name="Kohler A."/>
            <person name="Costa M.D."/>
            <person name="Nagy L.G."/>
            <person name="Floudas D."/>
            <person name="Copeland A."/>
            <person name="Barry K.W."/>
            <person name="Cichocki N."/>
            <person name="Veneault-Fourrey C."/>
            <person name="LaButti K."/>
            <person name="Lindquist E.A."/>
            <person name="Lipzen A."/>
            <person name="Lundell T."/>
            <person name="Morin E."/>
            <person name="Murat C."/>
            <person name="Sun H."/>
            <person name="Tunlid A."/>
            <person name="Henrissat B."/>
            <person name="Grigoriev I.V."/>
            <person name="Hibbett D.S."/>
            <person name="Martin F."/>
            <person name="Nordberg H.P."/>
            <person name="Cantor M.N."/>
            <person name="Hua S.X."/>
        </authorList>
    </citation>
    <scope>NUCLEOTIDE SEQUENCE [LARGE SCALE GENOMIC DNA]</scope>
    <source>
        <strain evidence="2 3">441</strain>
    </source>
</reference>
<protein>
    <submittedName>
        <fullName evidence="2">Uncharacterized protein</fullName>
    </submittedName>
</protein>
<dbReference type="AlphaFoldDB" id="A0A0C9YT00"/>
<name>A0A0C9YT00_9AGAM</name>
<reference evidence="3" key="2">
    <citation type="submission" date="2015-01" db="EMBL/GenBank/DDBJ databases">
        <title>Evolutionary Origins and Diversification of the Mycorrhizal Mutualists.</title>
        <authorList>
            <consortium name="DOE Joint Genome Institute"/>
            <consortium name="Mycorrhizal Genomics Consortium"/>
            <person name="Kohler A."/>
            <person name="Kuo A."/>
            <person name="Nagy L.G."/>
            <person name="Floudas D."/>
            <person name="Copeland A."/>
            <person name="Barry K.W."/>
            <person name="Cichocki N."/>
            <person name="Veneault-Fourrey C."/>
            <person name="LaButti K."/>
            <person name="Lindquist E.A."/>
            <person name="Lipzen A."/>
            <person name="Lundell T."/>
            <person name="Morin E."/>
            <person name="Murat C."/>
            <person name="Riley R."/>
            <person name="Ohm R."/>
            <person name="Sun H."/>
            <person name="Tunlid A."/>
            <person name="Henrissat B."/>
            <person name="Grigoriev I.V."/>
            <person name="Hibbett D.S."/>
            <person name="Martin F."/>
        </authorList>
    </citation>
    <scope>NUCLEOTIDE SEQUENCE [LARGE SCALE GENOMIC DNA]</scope>
    <source>
        <strain evidence="3">441</strain>
    </source>
</reference>
<evidence type="ECO:0000256" key="1">
    <source>
        <dbReference type="SAM" id="MobiDB-lite"/>
    </source>
</evidence>
<evidence type="ECO:0000313" key="3">
    <source>
        <dbReference type="Proteomes" id="UP000054018"/>
    </source>
</evidence>
<feature type="region of interest" description="Disordered" evidence="1">
    <location>
        <begin position="78"/>
        <end position="123"/>
    </location>
</feature>
<gene>
    <name evidence="2" type="ORF">PISMIDRAFT_537191</name>
</gene>